<dbReference type="PROSITE" id="PS51186">
    <property type="entry name" value="GNAT"/>
    <property type="match status" value="1"/>
</dbReference>
<keyword evidence="2" id="KW-0012">Acyltransferase</keyword>
<evidence type="ECO:0000313" key="5">
    <source>
        <dbReference type="Proteomes" id="UP000295181"/>
    </source>
</evidence>
<evidence type="ECO:0000259" key="3">
    <source>
        <dbReference type="PROSITE" id="PS51186"/>
    </source>
</evidence>
<dbReference type="InterPro" id="IPR051556">
    <property type="entry name" value="N-term/lysine_N-AcTrnsfr"/>
</dbReference>
<dbReference type="CDD" id="cd04301">
    <property type="entry name" value="NAT_SF"/>
    <property type="match status" value="1"/>
</dbReference>
<reference evidence="4 5" key="1">
    <citation type="journal article" date="2019" name="Appl. Microbiol. Biotechnol.">
        <title>Uncovering carbohydrate metabolism through a genotype-phenotype association study of 56 lactic acid bacteria genomes.</title>
        <authorList>
            <person name="Buron-Moles G."/>
            <person name="Chailyan A."/>
            <person name="Dolejs I."/>
            <person name="Forster J."/>
            <person name="Miks M.H."/>
        </authorList>
    </citation>
    <scope>NUCLEOTIDE SEQUENCE [LARGE SCALE GENOMIC DNA]</scope>
    <source>
        <strain evidence="4 5">ATCC 4005</strain>
    </source>
</reference>
<dbReference type="EMBL" id="PUFP01000068">
    <property type="protein sequence ID" value="TDG75199.1"/>
    <property type="molecule type" value="Genomic_DNA"/>
</dbReference>
<dbReference type="RefSeq" id="WP_013727626.1">
    <property type="nucleotide sequence ID" value="NZ_AZDM01000038.1"/>
</dbReference>
<evidence type="ECO:0000256" key="2">
    <source>
        <dbReference type="ARBA" id="ARBA00023315"/>
    </source>
</evidence>
<dbReference type="SUPFAM" id="SSF55729">
    <property type="entry name" value="Acyl-CoA N-acyltransferases (Nat)"/>
    <property type="match status" value="1"/>
</dbReference>
<dbReference type="InterPro" id="IPR000182">
    <property type="entry name" value="GNAT_dom"/>
</dbReference>
<sequence length="178" mass="20083">MTIVIRKCTLADLSELQQISRETFADTFGPENSPANVNQYLDESYNLDRLKQELTDADSDFFFALVDGQVAGYLKVNVGNAQTEAMGNHALEVQRIYIKPAFKRQGIGSKLMAQALAVAKDKHRSTVWLGVWEHNLVAQQLYQKFGFKQTGDHVFTLGESRQRDLIMSRTIEGESQHS</sequence>
<dbReference type="AlphaFoldDB" id="A0A4R5NKK3"/>
<dbReference type="GO" id="GO:0016747">
    <property type="term" value="F:acyltransferase activity, transferring groups other than amino-acyl groups"/>
    <property type="evidence" value="ECO:0007669"/>
    <property type="project" value="InterPro"/>
</dbReference>
<keyword evidence="1" id="KW-0808">Transferase</keyword>
<gene>
    <name evidence="4" type="ORF">C5L32_001619</name>
</gene>
<organism evidence="4 5">
    <name type="scientific">Lentilactobacillus buchneri DSM 20057</name>
    <dbReference type="NCBI Taxonomy" id="1423728"/>
    <lineage>
        <taxon>Bacteria</taxon>
        <taxon>Bacillati</taxon>
        <taxon>Bacillota</taxon>
        <taxon>Bacilli</taxon>
        <taxon>Lactobacillales</taxon>
        <taxon>Lactobacillaceae</taxon>
        <taxon>Lentilactobacillus</taxon>
    </lineage>
</organism>
<feature type="domain" description="N-acetyltransferase" evidence="3">
    <location>
        <begin position="3"/>
        <end position="172"/>
    </location>
</feature>
<comment type="caution">
    <text evidence="4">The sequence shown here is derived from an EMBL/GenBank/DDBJ whole genome shotgun (WGS) entry which is preliminary data.</text>
</comment>
<evidence type="ECO:0000313" key="4">
    <source>
        <dbReference type="EMBL" id="TDG75199.1"/>
    </source>
</evidence>
<protein>
    <recommendedName>
        <fullName evidence="3">N-acetyltransferase domain-containing protein</fullName>
    </recommendedName>
</protein>
<evidence type="ECO:0000256" key="1">
    <source>
        <dbReference type="ARBA" id="ARBA00022679"/>
    </source>
</evidence>
<dbReference type="Proteomes" id="UP000295181">
    <property type="component" value="Unassembled WGS sequence"/>
</dbReference>
<dbReference type="Pfam" id="PF00583">
    <property type="entry name" value="Acetyltransf_1"/>
    <property type="match status" value="1"/>
</dbReference>
<dbReference type="InterPro" id="IPR016181">
    <property type="entry name" value="Acyl_CoA_acyltransferase"/>
</dbReference>
<proteinExistence type="predicted"/>
<dbReference type="Gene3D" id="3.40.630.30">
    <property type="match status" value="1"/>
</dbReference>
<dbReference type="PANTHER" id="PTHR42919">
    <property type="entry name" value="N-ALPHA-ACETYLTRANSFERASE"/>
    <property type="match status" value="1"/>
</dbReference>
<accession>A0A4R5NKK3</accession>
<dbReference type="PANTHER" id="PTHR42919:SF8">
    <property type="entry name" value="N-ALPHA-ACETYLTRANSFERASE 50"/>
    <property type="match status" value="1"/>
</dbReference>
<name>A0A4R5NKK3_LENBU</name>